<dbReference type="FunFam" id="2.130.10.10:FF:002013">
    <property type="entry name" value="rRNA-processing protein"/>
    <property type="match status" value="1"/>
</dbReference>
<dbReference type="GO" id="GO:0005634">
    <property type="term" value="C:nucleus"/>
    <property type="evidence" value="ECO:0000318"/>
    <property type="project" value="GO_Central"/>
</dbReference>
<feature type="compositionally biased region" description="Acidic residues" evidence="5">
    <location>
        <begin position="46"/>
        <end position="58"/>
    </location>
</feature>
<dbReference type="VEuPathDB" id="FungiDB:C4_01450W_A"/>
<dbReference type="PROSITE" id="PS00678">
    <property type="entry name" value="WD_REPEATS_1"/>
    <property type="match status" value="1"/>
</dbReference>
<dbReference type="OrthoDB" id="270624at2759"/>
<feature type="repeat" description="WD" evidence="4">
    <location>
        <begin position="287"/>
        <end position="329"/>
    </location>
</feature>
<dbReference type="InterPro" id="IPR044285">
    <property type="entry name" value="PWP1"/>
</dbReference>
<evidence type="ECO:0000256" key="5">
    <source>
        <dbReference type="SAM" id="MobiDB-lite"/>
    </source>
</evidence>
<sequence>MISSSTWVPRGFAAEFPEKYELDDEEMERINAMANLELNDAKEQLAEAEGEEETEDNDSGNAPKTSKLVEQIEIDDDLKEYDLENYDNDEDQDDGNNLGNTKISMFPGLSNTDAKLLQDESGEGDKYLSLPTELDEQEEKKENQIYPTDNLVLATRTEDDISWLDIYIYDDGAGAPIGAEEEEEDKLDIDVANGMIRESNLYVHHDIMLPAFPLCVEWINYKPGQESSNIGNFAAIGTFDPQIEVWNLDFVDKAFPDVILGEPNKNSFIAKKNKKSKKKKKGGQHITTHHVDAVLSLSHNKIHRSILASTSADKTVKLWDLNSATAVCSFDKIHHNKTVSSSQWHSQEASILLTGGYDSTAAVTDVRISASESSSSSDSSKHYSVVAGEEVENVRWDLSKPELFYAGTDNGNVYSFDIRQDSKPLWTLHAHDAGISSLDVNNYVPGMLITSAMGEKVVKLWKCPSSSDENNTTKKQGPSMVLSRDFGVGNVLTTSYAPDIEVAGNVVIGGITGGLKMWDAFSNSSVRNGFREELIVLQNNARQEAKKNGRASRIARKYNSNSNKEEIMTVEAGGLKDESDSDSDEGEDVPIEMQEKEEEDDDDDEGMSDDDEN</sequence>
<evidence type="ECO:0000256" key="1">
    <source>
        <dbReference type="ARBA" id="ARBA00022553"/>
    </source>
</evidence>
<dbReference type="PANTHER" id="PTHR14091:SF0">
    <property type="entry name" value="PERIODIC TRYPTOPHAN PROTEIN 1 HOMOLOG"/>
    <property type="match status" value="1"/>
</dbReference>
<evidence type="ECO:0000313" key="8">
    <source>
        <dbReference type="Proteomes" id="UP000000559"/>
    </source>
</evidence>
<feature type="compositionally biased region" description="Acidic residues" evidence="5">
    <location>
        <begin position="579"/>
        <end position="613"/>
    </location>
</feature>
<dbReference type="STRING" id="237561.A0A1D8PLA3"/>
<dbReference type="RefSeq" id="XP_722712.2">
    <property type="nucleotide sequence ID" value="XM_717619.2"/>
</dbReference>
<feature type="region of interest" description="Disordered" evidence="5">
    <location>
        <begin position="38"/>
        <end position="73"/>
    </location>
</feature>
<dbReference type="SUPFAM" id="SSF50978">
    <property type="entry name" value="WD40 repeat-like"/>
    <property type="match status" value="1"/>
</dbReference>
<dbReference type="SMR" id="A0A1D8PLA3"/>
<proteinExistence type="predicted"/>
<dbReference type="InterPro" id="IPR015943">
    <property type="entry name" value="WD40/YVTN_repeat-like_dom_sf"/>
</dbReference>
<dbReference type="GO" id="GO:0006364">
    <property type="term" value="P:rRNA processing"/>
    <property type="evidence" value="ECO:0007669"/>
    <property type="project" value="EnsemblFungi"/>
</dbReference>
<keyword evidence="1" id="KW-0597">Phosphoprotein</keyword>
<dbReference type="CGD" id="CAL0000198308">
    <property type="gene designation" value="PWP1"/>
</dbReference>
<dbReference type="PROSITE" id="PS50294">
    <property type="entry name" value="WD_REPEATS_REGION"/>
    <property type="match status" value="1"/>
</dbReference>
<dbReference type="EMBL" id="CP017626">
    <property type="protein sequence ID" value="AOW28927.1"/>
    <property type="molecule type" value="Genomic_DNA"/>
</dbReference>
<protein>
    <submittedName>
        <fullName evidence="7">rRNA-processing protein</fullName>
    </submittedName>
</protein>
<dbReference type="PANTHER" id="PTHR14091">
    <property type="entry name" value="PERIODIC TRYPTOPHAN PROTEIN 1"/>
    <property type="match status" value="1"/>
</dbReference>
<evidence type="ECO:0000256" key="3">
    <source>
        <dbReference type="ARBA" id="ARBA00022737"/>
    </source>
</evidence>
<feature type="region of interest" description="Disordered" evidence="5">
    <location>
        <begin position="558"/>
        <end position="613"/>
    </location>
</feature>
<keyword evidence="3" id="KW-0677">Repeat</keyword>
<dbReference type="InterPro" id="IPR001680">
    <property type="entry name" value="WD40_rpt"/>
</dbReference>
<organism evidence="7 8">
    <name type="scientific">Candida albicans (strain SC5314 / ATCC MYA-2876)</name>
    <name type="common">Yeast</name>
    <dbReference type="NCBI Taxonomy" id="237561"/>
    <lineage>
        <taxon>Eukaryota</taxon>
        <taxon>Fungi</taxon>
        <taxon>Dikarya</taxon>
        <taxon>Ascomycota</taxon>
        <taxon>Saccharomycotina</taxon>
        <taxon>Pichiomycetes</taxon>
        <taxon>Debaryomycetaceae</taxon>
        <taxon>Candida/Lodderomyces clade</taxon>
        <taxon>Candida</taxon>
    </lineage>
</organism>
<dbReference type="KEGG" id="cal:CAALFM_C401450WA"/>
<reference evidence="7 8" key="3">
    <citation type="journal article" date="2013" name="Genome Biol.">
        <title>Assembly of a phased diploid Candida albicans genome facilitates allele-specific measurements and provides a simple model for repeat and indel structure.</title>
        <authorList>
            <person name="Muzzey D."/>
            <person name="Schwartz K."/>
            <person name="Weissman J.S."/>
            <person name="Sherlock G."/>
        </authorList>
    </citation>
    <scope>NUCLEOTIDE SEQUENCE [LARGE SCALE GENOMIC DNA]</scope>
    <source>
        <strain evidence="8">SC5314 / ATCC MYA-2876</strain>
    </source>
</reference>
<gene>
    <name evidence="6 7" type="primary">PWP1</name>
    <name evidence="7" type="ordered locus">CAALFM_C401450WA</name>
    <name evidence="6" type="ordered locus">orf19.12110</name>
</gene>
<keyword evidence="2 4" id="KW-0853">WD repeat</keyword>
<evidence type="ECO:0000313" key="6">
    <source>
        <dbReference type="CGD" id="CAL0000198308"/>
    </source>
</evidence>
<dbReference type="SMART" id="SM00320">
    <property type="entry name" value="WD40"/>
    <property type="match status" value="4"/>
</dbReference>
<dbReference type="Pfam" id="PF00400">
    <property type="entry name" value="WD40"/>
    <property type="match status" value="1"/>
</dbReference>
<feature type="compositionally biased region" description="Acidic residues" evidence="5">
    <location>
        <begin position="85"/>
        <end position="94"/>
    </location>
</feature>
<accession>A0A1D8PLA3</accession>
<dbReference type="InterPro" id="IPR019775">
    <property type="entry name" value="WD40_repeat_CS"/>
</dbReference>
<reference evidence="7 8" key="1">
    <citation type="journal article" date="2004" name="Proc. Natl. Acad. Sci. U.S.A.">
        <title>The diploid genome sequence of Candida albicans.</title>
        <authorList>
            <person name="Jones T."/>
            <person name="Federspiel N.A."/>
            <person name="Chibana H."/>
            <person name="Dungan J."/>
            <person name="Kalman S."/>
            <person name="Magee B.B."/>
            <person name="Newport G."/>
            <person name="Thorstenson Y.R."/>
            <person name="Agabian N."/>
            <person name="Magee P.T."/>
            <person name="Davis R.W."/>
            <person name="Scherer S."/>
        </authorList>
    </citation>
    <scope>NUCLEOTIDE SEQUENCE [LARGE SCALE GENOMIC DNA]</scope>
    <source>
        <strain evidence="8">SC5314 / ATCC MYA-2876</strain>
    </source>
</reference>
<dbReference type="eggNOG" id="KOG0270">
    <property type="taxonomic scope" value="Eukaryota"/>
</dbReference>
<dbReference type="PROSITE" id="PS50082">
    <property type="entry name" value="WD_REPEATS_2"/>
    <property type="match status" value="1"/>
</dbReference>
<dbReference type="Proteomes" id="UP000000559">
    <property type="component" value="Chromosome 4"/>
</dbReference>
<evidence type="ECO:0000256" key="4">
    <source>
        <dbReference type="PROSITE-ProRule" id="PRU00221"/>
    </source>
</evidence>
<dbReference type="Gene3D" id="2.130.10.10">
    <property type="entry name" value="YVTN repeat-like/Quinoprotein amine dehydrogenase"/>
    <property type="match status" value="2"/>
</dbReference>
<dbReference type="FunCoup" id="A0A1D8PLA3">
    <property type="interactions" value="1544"/>
</dbReference>
<keyword evidence="8" id="KW-1185">Reference proteome</keyword>
<name>A0A1D8PLA3_CANAL</name>
<evidence type="ECO:0000256" key="2">
    <source>
        <dbReference type="ARBA" id="ARBA00022574"/>
    </source>
</evidence>
<evidence type="ECO:0000313" key="7">
    <source>
        <dbReference type="EMBL" id="AOW28927.1"/>
    </source>
</evidence>
<dbReference type="InParanoid" id="A0A1D8PLA3"/>
<reference evidence="7 8" key="2">
    <citation type="journal article" date="2007" name="Genome Biol.">
        <title>Assembly of the Candida albicans genome into sixteen supercontigs aligned on the eight chromosomes.</title>
        <authorList>
            <person name="van het Hoog M."/>
            <person name="Rast T.J."/>
            <person name="Martchenko M."/>
            <person name="Grindle S."/>
            <person name="Dignard D."/>
            <person name="Hogues H."/>
            <person name="Cuomo C."/>
            <person name="Berriman M."/>
            <person name="Scherer S."/>
            <person name="Magee B.B."/>
            <person name="Whiteway M."/>
            <person name="Chibana H."/>
            <person name="Nantel A."/>
            <person name="Magee P.T."/>
        </authorList>
    </citation>
    <scope>GENOME REANNOTATION</scope>
    <source>
        <strain evidence="8">SC5314 / ATCC MYA-2876</strain>
    </source>
</reference>
<feature type="region of interest" description="Disordered" evidence="5">
    <location>
        <begin position="85"/>
        <end position="105"/>
    </location>
</feature>
<dbReference type="FunFam" id="2.130.10.10:FF:001189">
    <property type="entry name" value="Periodic tryptophan protein 1"/>
    <property type="match status" value="1"/>
</dbReference>
<dbReference type="GeneID" id="3635623"/>
<dbReference type="InterPro" id="IPR036322">
    <property type="entry name" value="WD40_repeat_dom_sf"/>
</dbReference>
<dbReference type="AlphaFoldDB" id="A0A1D8PLA3"/>